<dbReference type="GO" id="GO:0016586">
    <property type="term" value="C:RSC-type complex"/>
    <property type="evidence" value="ECO:0007669"/>
    <property type="project" value="InterPro"/>
</dbReference>
<keyword evidence="3" id="KW-0156">Chromatin regulator</keyword>
<dbReference type="GO" id="GO:0003682">
    <property type="term" value="F:chromatin binding"/>
    <property type="evidence" value="ECO:0007669"/>
    <property type="project" value="TreeGrafter"/>
</dbReference>
<evidence type="ECO:0000256" key="7">
    <source>
        <dbReference type="ARBA" id="ARBA00023242"/>
    </source>
</evidence>
<dbReference type="OrthoDB" id="6017at2759"/>
<evidence type="ECO:0000313" key="12">
    <source>
        <dbReference type="Proteomes" id="UP000664169"/>
    </source>
</evidence>
<dbReference type="PANTHER" id="PTHR16062">
    <property type="entry name" value="SWI/SNF-RELATED"/>
    <property type="match status" value="1"/>
</dbReference>
<name>A0A8H3EHJ5_9LECA</name>
<dbReference type="InterPro" id="IPR001487">
    <property type="entry name" value="Bromodomain"/>
</dbReference>
<gene>
    <name evidence="11" type="ORF">GOMPHAMPRED_002919</name>
</gene>
<dbReference type="CDD" id="cd04369">
    <property type="entry name" value="Bromodomain"/>
    <property type="match status" value="2"/>
</dbReference>
<dbReference type="InterPro" id="IPR037382">
    <property type="entry name" value="Rsc/polybromo"/>
</dbReference>
<evidence type="ECO:0000256" key="9">
    <source>
        <dbReference type="SAM" id="MobiDB-lite"/>
    </source>
</evidence>
<keyword evidence="5 8" id="KW-0103">Bromodomain</keyword>
<feature type="domain" description="Bromo" evidence="10">
    <location>
        <begin position="64"/>
        <end position="122"/>
    </location>
</feature>
<sequence>MAQGRPTAPSRGLHGVLQDGATCFGCINRLADKSSTLIFLNSNLTRLMKGLEILGALRDPKDKHGKPLVVRFEKLPDKKKEAAWYEQVSLPLSLEMIENKLRKGQYLSMTALESDLLRMIFNWKDVYDRSSEPHKEADKIKKIINTYMKDKLFNPQYQLDPNYVPFPTPAPNKEGREEEEGDEDESLDSSIHVSPNAKETRPRGRIILRQSNQTRRELEEETKPPRLRLRAPRQSDGPVDEETSDEDIVKTPPPKRGRLILRKSSAPAVEVADKPRRGPPSFKMPPETDEGFEGKTMTQAQDKIISELFELEDEDGNSISGPFINLPSRELKDYYATIKHPLSIKGAQKLVRGIRGRDKPTGTTFLETWQEFEDEIAHVWDNARTYNEDESEISKLADLLEKYFKMRVDSAKKSVADPVKPKLKIHVNKGAEPTVKADADADGAFASSSVEQTAKYAVDEEALKRQKQLVANGVIGKLDSINPAKISPAPLIADSTSPSRSANSVTKPHINGIPQQDMAIRPPSTTPRPQPSVTRPPPPPPSEEVKKPWDTWKRSDRPDGLQWPYTTIKEILITSHPSLNLGEKAYKWSLYPWKDFNYASDTIPMNIDTNRVLLSPLLVKPTRERPVVYHHVTLNGVRQQASSSAPRIHGGQASEEDNLYRPVYDIPLNINDVNEIMVECYTCPSEVCETKDVLFDKHMVNIQPR</sequence>
<evidence type="ECO:0000256" key="1">
    <source>
        <dbReference type="ARBA" id="ARBA00004123"/>
    </source>
</evidence>
<dbReference type="Pfam" id="PF00439">
    <property type="entry name" value="Bromodomain"/>
    <property type="match status" value="2"/>
</dbReference>
<evidence type="ECO:0000256" key="6">
    <source>
        <dbReference type="ARBA" id="ARBA00023163"/>
    </source>
</evidence>
<feature type="compositionally biased region" description="Basic and acidic residues" evidence="9">
    <location>
        <begin position="214"/>
        <end position="224"/>
    </location>
</feature>
<feature type="compositionally biased region" description="Pro residues" evidence="9">
    <location>
        <begin position="524"/>
        <end position="542"/>
    </location>
</feature>
<keyword evidence="4" id="KW-0805">Transcription regulation</keyword>
<comment type="subcellular location">
    <subcellularLocation>
        <location evidence="1">Nucleus</location>
    </subcellularLocation>
</comment>
<organism evidence="11 12">
    <name type="scientific">Gomphillus americanus</name>
    <dbReference type="NCBI Taxonomy" id="1940652"/>
    <lineage>
        <taxon>Eukaryota</taxon>
        <taxon>Fungi</taxon>
        <taxon>Dikarya</taxon>
        <taxon>Ascomycota</taxon>
        <taxon>Pezizomycotina</taxon>
        <taxon>Lecanoromycetes</taxon>
        <taxon>OSLEUM clade</taxon>
        <taxon>Ostropomycetidae</taxon>
        <taxon>Ostropales</taxon>
        <taxon>Graphidaceae</taxon>
        <taxon>Gomphilloideae</taxon>
        <taxon>Gomphillus</taxon>
    </lineage>
</organism>
<keyword evidence="12" id="KW-1185">Reference proteome</keyword>
<dbReference type="PANTHER" id="PTHR16062:SF19">
    <property type="entry name" value="PROTEIN POLYBROMO-1"/>
    <property type="match status" value="1"/>
</dbReference>
<keyword evidence="2" id="KW-0677">Repeat</keyword>
<accession>A0A8H3EHJ5</accession>
<proteinExistence type="predicted"/>
<dbReference type="EMBL" id="CAJPDQ010000002">
    <property type="protein sequence ID" value="CAF9904693.1"/>
    <property type="molecule type" value="Genomic_DNA"/>
</dbReference>
<evidence type="ECO:0000256" key="3">
    <source>
        <dbReference type="ARBA" id="ARBA00022853"/>
    </source>
</evidence>
<feature type="compositionally biased region" description="Acidic residues" evidence="9">
    <location>
        <begin position="177"/>
        <end position="187"/>
    </location>
</feature>
<keyword evidence="7" id="KW-0539">Nucleus</keyword>
<evidence type="ECO:0000256" key="5">
    <source>
        <dbReference type="ARBA" id="ARBA00023117"/>
    </source>
</evidence>
<comment type="caution">
    <text evidence="11">The sequence shown here is derived from an EMBL/GenBank/DDBJ whole genome shotgun (WGS) entry which is preliminary data.</text>
</comment>
<dbReference type="PROSITE" id="PS50014">
    <property type="entry name" value="BROMODOMAIN_2"/>
    <property type="match status" value="2"/>
</dbReference>
<dbReference type="AlphaFoldDB" id="A0A8H3EHJ5"/>
<reference evidence="11" key="1">
    <citation type="submission" date="2021-03" db="EMBL/GenBank/DDBJ databases">
        <authorList>
            <person name="Tagirdzhanova G."/>
        </authorList>
    </citation>
    <scope>NUCLEOTIDE SEQUENCE</scope>
</reference>
<dbReference type="Gene3D" id="1.20.920.10">
    <property type="entry name" value="Bromodomain-like"/>
    <property type="match status" value="2"/>
</dbReference>
<dbReference type="GO" id="GO:0006338">
    <property type="term" value="P:chromatin remodeling"/>
    <property type="evidence" value="ECO:0007669"/>
    <property type="project" value="InterPro"/>
</dbReference>
<dbReference type="InterPro" id="IPR036427">
    <property type="entry name" value="Bromodomain-like_sf"/>
</dbReference>
<dbReference type="SUPFAM" id="SSF47370">
    <property type="entry name" value="Bromodomain"/>
    <property type="match status" value="2"/>
</dbReference>
<dbReference type="SMART" id="SM00297">
    <property type="entry name" value="BROMO"/>
    <property type="match status" value="2"/>
</dbReference>
<keyword evidence="6" id="KW-0804">Transcription</keyword>
<evidence type="ECO:0000313" key="11">
    <source>
        <dbReference type="EMBL" id="CAF9904693.1"/>
    </source>
</evidence>
<feature type="region of interest" description="Disordered" evidence="9">
    <location>
        <begin position="158"/>
        <end position="293"/>
    </location>
</feature>
<evidence type="ECO:0000259" key="10">
    <source>
        <dbReference type="PROSITE" id="PS50014"/>
    </source>
</evidence>
<evidence type="ECO:0000256" key="4">
    <source>
        <dbReference type="ARBA" id="ARBA00023015"/>
    </source>
</evidence>
<feature type="region of interest" description="Disordered" evidence="9">
    <location>
        <begin position="486"/>
        <end position="556"/>
    </location>
</feature>
<evidence type="ECO:0000256" key="2">
    <source>
        <dbReference type="ARBA" id="ARBA00022737"/>
    </source>
</evidence>
<protein>
    <recommendedName>
        <fullName evidence="10">Bromo domain-containing protein</fullName>
    </recommendedName>
</protein>
<feature type="compositionally biased region" description="Basic and acidic residues" evidence="9">
    <location>
        <begin position="543"/>
        <end position="556"/>
    </location>
</feature>
<feature type="domain" description="Bromo" evidence="10">
    <location>
        <begin position="315"/>
        <end position="394"/>
    </location>
</feature>
<evidence type="ECO:0000256" key="8">
    <source>
        <dbReference type="PROSITE-ProRule" id="PRU00035"/>
    </source>
</evidence>
<dbReference type="GO" id="GO:0006368">
    <property type="term" value="P:transcription elongation by RNA polymerase II"/>
    <property type="evidence" value="ECO:0007669"/>
    <property type="project" value="TreeGrafter"/>
</dbReference>
<feature type="compositionally biased region" description="Polar residues" evidence="9">
    <location>
        <begin position="494"/>
        <end position="506"/>
    </location>
</feature>
<dbReference type="Proteomes" id="UP000664169">
    <property type="component" value="Unassembled WGS sequence"/>
</dbReference>